<proteinExistence type="predicted"/>
<evidence type="ECO:0000313" key="1">
    <source>
        <dbReference type="Proteomes" id="UP000035680"/>
    </source>
</evidence>
<evidence type="ECO:0000313" key="2">
    <source>
        <dbReference type="WBParaSite" id="SVE_0915500.1"/>
    </source>
</evidence>
<name>A0A0K0FJS9_STRVS</name>
<protein>
    <submittedName>
        <fullName evidence="2">Uncharacterized protein</fullName>
    </submittedName>
</protein>
<dbReference type="Proteomes" id="UP000035680">
    <property type="component" value="Unassembled WGS sequence"/>
</dbReference>
<dbReference type="AlphaFoldDB" id="A0A0K0FJS9"/>
<dbReference type="WBParaSite" id="SVE_0915500.1">
    <property type="protein sequence ID" value="SVE_0915500.1"/>
    <property type="gene ID" value="SVE_0915500"/>
</dbReference>
<organism evidence="1 2">
    <name type="scientific">Strongyloides venezuelensis</name>
    <name type="common">Threadworm</name>
    <dbReference type="NCBI Taxonomy" id="75913"/>
    <lineage>
        <taxon>Eukaryota</taxon>
        <taxon>Metazoa</taxon>
        <taxon>Ecdysozoa</taxon>
        <taxon>Nematoda</taxon>
        <taxon>Chromadorea</taxon>
        <taxon>Rhabditida</taxon>
        <taxon>Tylenchina</taxon>
        <taxon>Panagrolaimomorpha</taxon>
        <taxon>Strongyloidoidea</taxon>
        <taxon>Strongyloididae</taxon>
        <taxon>Strongyloides</taxon>
    </lineage>
</organism>
<reference evidence="2" key="2">
    <citation type="submission" date="2015-08" db="UniProtKB">
        <authorList>
            <consortium name="WormBaseParasite"/>
        </authorList>
    </citation>
    <scope>IDENTIFICATION</scope>
</reference>
<keyword evidence="1" id="KW-1185">Reference proteome</keyword>
<sequence length="72" mass="8357">MNTQVLLTMIEEVPRNPIAKHMVMPLSFLKLLDRLCHASGIHEFRSMSEAERRNVKYVDYGLPNYIDIIPSI</sequence>
<accession>A0A0K0FJS9</accession>
<reference evidence="1" key="1">
    <citation type="submission" date="2014-07" db="EMBL/GenBank/DDBJ databases">
        <authorList>
            <person name="Martin A.A"/>
            <person name="De Silva N."/>
        </authorList>
    </citation>
    <scope>NUCLEOTIDE SEQUENCE</scope>
</reference>